<dbReference type="InterPro" id="IPR036942">
    <property type="entry name" value="Beta-barrel_TonB_sf"/>
</dbReference>
<name>T0YC79_9ZZZZ</name>
<keyword evidence="4" id="KW-0675">Receptor</keyword>
<dbReference type="GO" id="GO:0009279">
    <property type="term" value="C:cell outer membrane"/>
    <property type="evidence" value="ECO:0007669"/>
    <property type="project" value="UniProtKB-SubCell"/>
</dbReference>
<protein>
    <submittedName>
        <fullName evidence="4">Ferric enterobactin receptor</fullName>
    </submittedName>
</protein>
<keyword evidence="3" id="KW-0998">Cell outer membrane</keyword>
<proteinExistence type="predicted"/>
<keyword evidence="2" id="KW-0472">Membrane</keyword>
<evidence type="ECO:0000256" key="3">
    <source>
        <dbReference type="ARBA" id="ARBA00023237"/>
    </source>
</evidence>
<gene>
    <name evidence="4" type="ORF">B2A_14490</name>
</gene>
<dbReference type="EMBL" id="AUZZ01010528">
    <property type="protein sequence ID" value="EQD29397.1"/>
    <property type="molecule type" value="Genomic_DNA"/>
</dbReference>
<evidence type="ECO:0000256" key="2">
    <source>
        <dbReference type="ARBA" id="ARBA00023136"/>
    </source>
</evidence>
<sequence>GQATRYGTWTIYGSTPSGDQTYGAKVLLDASVSYLWNNWDFTVGANNLTNQYPDQNNAANNFGGILAYPNSSPFGFSGAYYYGTATFRW</sequence>
<dbReference type="PANTHER" id="PTHR47234">
    <property type="match status" value="1"/>
</dbReference>
<feature type="non-terminal residue" evidence="4">
    <location>
        <position position="1"/>
    </location>
</feature>
<reference evidence="4" key="2">
    <citation type="journal article" date="2014" name="ISME J.">
        <title>Microbial stratification in low pH oxic and suboxic macroscopic growths along an acid mine drainage.</title>
        <authorList>
            <person name="Mendez-Garcia C."/>
            <person name="Mesa V."/>
            <person name="Sprenger R.R."/>
            <person name="Richter M."/>
            <person name="Diez M.S."/>
            <person name="Solano J."/>
            <person name="Bargiela R."/>
            <person name="Golyshina O.V."/>
            <person name="Manteca A."/>
            <person name="Ramos J.L."/>
            <person name="Gallego J.R."/>
            <person name="Llorente I."/>
            <person name="Martins Dos Santos V.A."/>
            <person name="Jensen O.N."/>
            <person name="Pelaez A.I."/>
            <person name="Sanchez J."/>
            <person name="Ferrer M."/>
        </authorList>
    </citation>
    <scope>NUCLEOTIDE SEQUENCE</scope>
</reference>
<comment type="subcellular location">
    <subcellularLocation>
        <location evidence="1">Cell outer membrane</location>
    </subcellularLocation>
</comment>
<dbReference type="AlphaFoldDB" id="T0YC79"/>
<evidence type="ECO:0000256" key="1">
    <source>
        <dbReference type="ARBA" id="ARBA00004442"/>
    </source>
</evidence>
<dbReference type="SUPFAM" id="SSF56935">
    <property type="entry name" value="Porins"/>
    <property type="match status" value="1"/>
</dbReference>
<reference evidence="4" key="1">
    <citation type="submission" date="2013-08" db="EMBL/GenBank/DDBJ databases">
        <authorList>
            <person name="Mendez C."/>
            <person name="Richter M."/>
            <person name="Ferrer M."/>
            <person name="Sanchez J."/>
        </authorList>
    </citation>
    <scope>NUCLEOTIDE SEQUENCE</scope>
</reference>
<dbReference type="Gene3D" id="2.40.170.20">
    <property type="entry name" value="TonB-dependent receptor, beta-barrel domain"/>
    <property type="match status" value="1"/>
</dbReference>
<organism evidence="4">
    <name type="scientific">mine drainage metagenome</name>
    <dbReference type="NCBI Taxonomy" id="410659"/>
    <lineage>
        <taxon>unclassified sequences</taxon>
        <taxon>metagenomes</taxon>
        <taxon>ecological metagenomes</taxon>
    </lineage>
</organism>
<evidence type="ECO:0000313" key="4">
    <source>
        <dbReference type="EMBL" id="EQD29397.1"/>
    </source>
</evidence>
<dbReference type="PANTHER" id="PTHR47234:SF3">
    <property type="entry name" value="SECRETIN_TONB SHORT N-TERMINAL DOMAIN-CONTAINING PROTEIN"/>
    <property type="match status" value="1"/>
</dbReference>
<comment type="caution">
    <text evidence="4">The sequence shown here is derived from an EMBL/GenBank/DDBJ whole genome shotgun (WGS) entry which is preliminary data.</text>
</comment>
<accession>T0YC79</accession>